<evidence type="ECO:0000256" key="1">
    <source>
        <dbReference type="SAM" id="MobiDB-lite"/>
    </source>
</evidence>
<sequence>MSPVLPSHVFALRKGGLECDGDGPRLAGVALLEGDARAGWRLRDDRELADDLGRAYRVPVDARPLRPGLAVVADALRGRNLAKAQIAALLLRLPDPPAAEQSPDALRRDLAACGLLKADDGWDEQHPRTGTPPNPGWFAAKPQASGAAEETPAKVRPGWPSRAAVEKAMEWVEDKAAQLASREGADALIGPNLYFDAIAAFLEVMEPQPTNVGEERLLAQLYANYAPPKTLEELRQPPQNNALGYERHHVVEQNPSNVAKEDDVCEVFFAVNKFGREAIDDDNNLVFVPRLKHELITADYNRKPEGGQPFRRLRDYANTLDFDRQRQIGLEELREYGVLK</sequence>
<keyword evidence="3" id="KW-1185">Reference proteome</keyword>
<name>A0A366FI19_9HYPH</name>
<evidence type="ECO:0000313" key="2">
    <source>
        <dbReference type="EMBL" id="RBP14302.1"/>
    </source>
</evidence>
<gene>
    <name evidence="2" type="ORF">DFR50_10955</name>
</gene>
<proteinExistence type="predicted"/>
<dbReference type="Proteomes" id="UP000253529">
    <property type="component" value="Unassembled WGS sequence"/>
</dbReference>
<feature type="region of interest" description="Disordered" evidence="1">
    <location>
        <begin position="120"/>
        <end position="156"/>
    </location>
</feature>
<dbReference type="EMBL" id="QNRK01000009">
    <property type="protein sequence ID" value="RBP14302.1"/>
    <property type="molecule type" value="Genomic_DNA"/>
</dbReference>
<protein>
    <submittedName>
        <fullName evidence="2">Uncharacterized protein</fullName>
    </submittedName>
</protein>
<dbReference type="AlphaFoldDB" id="A0A366FI19"/>
<accession>A0A366FI19</accession>
<evidence type="ECO:0000313" key="3">
    <source>
        <dbReference type="Proteomes" id="UP000253529"/>
    </source>
</evidence>
<reference evidence="2 3" key="1">
    <citation type="submission" date="2018-06" db="EMBL/GenBank/DDBJ databases">
        <title>Genomic Encyclopedia of Type Strains, Phase IV (KMG-IV): sequencing the most valuable type-strain genomes for metagenomic binning, comparative biology and taxonomic classification.</title>
        <authorList>
            <person name="Goeker M."/>
        </authorList>
    </citation>
    <scope>NUCLEOTIDE SEQUENCE [LARGE SCALE GENOMIC DNA]</scope>
    <source>
        <strain evidence="2 3">DSM 24875</strain>
    </source>
</reference>
<comment type="caution">
    <text evidence="2">The sequence shown here is derived from an EMBL/GenBank/DDBJ whole genome shotgun (WGS) entry which is preliminary data.</text>
</comment>
<organism evidence="2 3">
    <name type="scientific">Roseiarcus fermentans</name>
    <dbReference type="NCBI Taxonomy" id="1473586"/>
    <lineage>
        <taxon>Bacteria</taxon>
        <taxon>Pseudomonadati</taxon>
        <taxon>Pseudomonadota</taxon>
        <taxon>Alphaproteobacteria</taxon>
        <taxon>Hyphomicrobiales</taxon>
        <taxon>Roseiarcaceae</taxon>
        <taxon>Roseiarcus</taxon>
    </lineage>
</organism>